<organism evidence="6 7">
    <name type="scientific">Mycoplasmopsis equigenitalium</name>
    <dbReference type="NCBI Taxonomy" id="114883"/>
    <lineage>
        <taxon>Bacteria</taxon>
        <taxon>Bacillati</taxon>
        <taxon>Mycoplasmatota</taxon>
        <taxon>Mycoplasmoidales</taxon>
        <taxon>Metamycoplasmataceae</taxon>
        <taxon>Mycoplasmopsis</taxon>
    </lineage>
</organism>
<gene>
    <name evidence="5" type="primary">rlmH</name>
    <name evidence="6" type="ORF">NPA09_00925</name>
</gene>
<dbReference type="EMBL" id="CP101808">
    <property type="protein sequence ID" value="UUD37124.1"/>
    <property type="molecule type" value="Genomic_DNA"/>
</dbReference>
<evidence type="ECO:0000256" key="1">
    <source>
        <dbReference type="ARBA" id="ARBA00022603"/>
    </source>
</evidence>
<sequence>MTINLICFGKLRVADQVLFDMYHKKLHNCKFNLIELKESNNKNIELKVNAETKMVLEKIPKNSMVYFLDLRGDKMDSVDFANKLQVANITFVIGGSNGFDQELIKSFAKISFSDMTFPHELFRIMLMEQIYRGIKINENSNYHK</sequence>
<evidence type="ECO:0000313" key="7">
    <source>
        <dbReference type="Proteomes" id="UP001059576"/>
    </source>
</evidence>
<dbReference type="Proteomes" id="UP001059576">
    <property type="component" value="Chromosome"/>
</dbReference>
<dbReference type="EC" id="2.1.1.177" evidence="5"/>
<evidence type="ECO:0000313" key="6">
    <source>
        <dbReference type="EMBL" id="UUD37124.1"/>
    </source>
</evidence>
<keyword evidence="5" id="KW-0698">rRNA processing</keyword>
<dbReference type="RefSeq" id="WP_129722218.1">
    <property type="nucleotide sequence ID" value="NZ_CP101808.1"/>
</dbReference>
<evidence type="ECO:0000256" key="4">
    <source>
        <dbReference type="ARBA" id="ARBA00038303"/>
    </source>
</evidence>
<reference evidence="6" key="1">
    <citation type="submission" date="2022-07" db="EMBL/GenBank/DDBJ databases">
        <title>Complete genome of Mycoplasma equigenitalium type strain T37.</title>
        <authorList>
            <person name="Spergser J."/>
        </authorList>
    </citation>
    <scope>NUCLEOTIDE SEQUENCE</scope>
    <source>
        <strain evidence="6">T37</strain>
    </source>
</reference>
<keyword evidence="5" id="KW-0963">Cytoplasm</keyword>
<feature type="binding site" evidence="5">
    <location>
        <begin position="112"/>
        <end position="117"/>
    </location>
    <ligand>
        <name>S-adenosyl-L-methionine</name>
        <dbReference type="ChEBI" id="CHEBI:59789"/>
    </ligand>
</feature>
<dbReference type="PANTHER" id="PTHR33603:SF1">
    <property type="entry name" value="RIBOSOMAL RNA LARGE SUBUNIT METHYLTRANSFERASE H"/>
    <property type="match status" value="1"/>
</dbReference>
<comment type="function">
    <text evidence="5">Specifically methylates the pseudouridine at position 1915 (m3Psi1915) in 23S rRNA.</text>
</comment>
<dbReference type="HAMAP" id="MF_00658">
    <property type="entry name" value="23SrRNA_methyltr_H"/>
    <property type="match status" value="1"/>
</dbReference>
<dbReference type="PANTHER" id="PTHR33603">
    <property type="entry name" value="METHYLTRANSFERASE"/>
    <property type="match status" value="1"/>
</dbReference>
<dbReference type="InterPro" id="IPR029026">
    <property type="entry name" value="tRNA_m1G_MTases_N"/>
</dbReference>
<feature type="binding site" evidence="5">
    <location>
        <position position="68"/>
    </location>
    <ligand>
        <name>S-adenosyl-L-methionine</name>
        <dbReference type="ChEBI" id="CHEBI:59789"/>
    </ligand>
</feature>
<dbReference type="PIRSF" id="PIRSF004505">
    <property type="entry name" value="MT_bac"/>
    <property type="match status" value="1"/>
</dbReference>
<dbReference type="Gene3D" id="3.40.1280.10">
    <property type="match status" value="1"/>
</dbReference>
<accession>A0ABY5J1K6</accession>
<evidence type="ECO:0000256" key="5">
    <source>
        <dbReference type="HAMAP-Rule" id="MF_00658"/>
    </source>
</evidence>
<comment type="subcellular location">
    <subcellularLocation>
        <location evidence="5">Cytoplasm</location>
    </subcellularLocation>
</comment>
<evidence type="ECO:0000256" key="3">
    <source>
        <dbReference type="ARBA" id="ARBA00022691"/>
    </source>
</evidence>
<keyword evidence="7" id="KW-1185">Reference proteome</keyword>
<protein>
    <recommendedName>
        <fullName evidence="5">Ribosomal RNA large subunit methyltransferase H</fullName>
        <ecNumber evidence="5">2.1.1.177</ecNumber>
    </recommendedName>
    <alternativeName>
        <fullName evidence="5">23S rRNA (pseudouridine1915-N3)-methyltransferase</fullName>
    </alternativeName>
    <alternativeName>
        <fullName evidence="5">23S rRNA m3Psi1915 methyltransferase</fullName>
    </alternativeName>
    <alternativeName>
        <fullName evidence="5">rRNA (pseudouridine-N3-)-methyltransferase RlmH</fullName>
    </alternativeName>
</protein>
<keyword evidence="1 5" id="KW-0489">Methyltransferase</keyword>
<comment type="catalytic activity">
    <reaction evidence="5">
        <text>pseudouridine(1915) in 23S rRNA + S-adenosyl-L-methionine = N(3)-methylpseudouridine(1915) in 23S rRNA + S-adenosyl-L-homocysteine + H(+)</text>
        <dbReference type="Rhea" id="RHEA:42752"/>
        <dbReference type="Rhea" id="RHEA-COMP:10221"/>
        <dbReference type="Rhea" id="RHEA-COMP:10222"/>
        <dbReference type="ChEBI" id="CHEBI:15378"/>
        <dbReference type="ChEBI" id="CHEBI:57856"/>
        <dbReference type="ChEBI" id="CHEBI:59789"/>
        <dbReference type="ChEBI" id="CHEBI:65314"/>
        <dbReference type="ChEBI" id="CHEBI:74486"/>
        <dbReference type="EC" id="2.1.1.177"/>
    </reaction>
</comment>
<comment type="similarity">
    <text evidence="4 5">Belongs to the RNA methyltransferase RlmH family.</text>
</comment>
<dbReference type="InterPro" id="IPR003742">
    <property type="entry name" value="RlmH-like"/>
</dbReference>
<keyword evidence="3 5" id="KW-0949">S-adenosyl-L-methionine</keyword>
<keyword evidence="2 5" id="KW-0808">Transferase</keyword>
<dbReference type="Pfam" id="PF02590">
    <property type="entry name" value="SPOUT_MTase"/>
    <property type="match status" value="1"/>
</dbReference>
<feature type="binding site" evidence="5">
    <location>
        <position position="94"/>
    </location>
    <ligand>
        <name>S-adenosyl-L-methionine</name>
        <dbReference type="ChEBI" id="CHEBI:59789"/>
    </ligand>
</feature>
<dbReference type="SUPFAM" id="SSF75217">
    <property type="entry name" value="alpha/beta knot"/>
    <property type="match status" value="1"/>
</dbReference>
<proteinExistence type="inferred from homology"/>
<dbReference type="CDD" id="cd18081">
    <property type="entry name" value="RlmH-like"/>
    <property type="match status" value="1"/>
</dbReference>
<dbReference type="InterPro" id="IPR029028">
    <property type="entry name" value="Alpha/beta_knot_MTases"/>
</dbReference>
<evidence type="ECO:0000256" key="2">
    <source>
        <dbReference type="ARBA" id="ARBA00022679"/>
    </source>
</evidence>
<comment type="subunit">
    <text evidence="5">Homodimer.</text>
</comment>
<name>A0ABY5J1K6_9BACT</name>